<feature type="compositionally biased region" description="Polar residues" evidence="1">
    <location>
        <begin position="13"/>
        <end position="25"/>
    </location>
</feature>
<dbReference type="AlphaFoldDB" id="A0A9D4FAE7"/>
<dbReference type="EMBL" id="JAIWYP010000007">
    <property type="protein sequence ID" value="KAH3795175.1"/>
    <property type="molecule type" value="Genomic_DNA"/>
</dbReference>
<feature type="region of interest" description="Disordered" evidence="1">
    <location>
        <begin position="1"/>
        <end position="60"/>
    </location>
</feature>
<accession>A0A9D4FAE7</accession>
<reference evidence="2" key="1">
    <citation type="journal article" date="2019" name="bioRxiv">
        <title>The Genome of the Zebra Mussel, Dreissena polymorpha: A Resource for Invasive Species Research.</title>
        <authorList>
            <person name="McCartney M.A."/>
            <person name="Auch B."/>
            <person name="Kono T."/>
            <person name="Mallez S."/>
            <person name="Zhang Y."/>
            <person name="Obille A."/>
            <person name="Becker A."/>
            <person name="Abrahante J.E."/>
            <person name="Garbe J."/>
            <person name="Badalamenti J.P."/>
            <person name="Herman A."/>
            <person name="Mangelson H."/>
            <person name="Liachko I."/>
            <person name="Sullivan S."/>
            <person name="Sone E.D."/>
            <person name="Koren S."/>
            <person name="Silverstein K.A.T."/>
            <person name="Beckman K.B."/>
            <person name="Gohl D.M."/>
        </authorList>
    </citation>
    <scope>NUCLEOTIDE SEQUENCE</scope>
    <source>
        <strain evidence="2">Duluth1</strain>
        <tissue evidence="2">Whole animal</tissue>
    </source>
</reference>
<feature type="compositionally biased region" description="Basic and acidic residues" evidence="1">
    <location>
        <begin position="1"/>
        <end position="11"/>
    </location>
</feature>
<feature type="compositionally biased region" description="Polar residues" evidence="1">
    <location>
        <begin position="49"/>
        <end position="60"/>
    </location>
</feature>
<keyword evidence="3" id="KW-1185">Reference proteome</keyword>
<evidence type="ECO:0000313" key="2">
    <source>
        <dbReference type="EMBL" id="KAH3795175.1"/>
    </source>
</evidence>
<comment type="caution">
    <text evidence="2">The sequence shown here is derived from an EMBL/GenBank/DDBJ whole genome shotgun (WGS) entry which is preliminary data.</text>
</comment>
<reference evidence="2" key="2">
    <citation type="submission" date="2020-11" db="EMBL/GenBank/DDBJ databases">
        <authorList>
            <person name="McCartney M.A."/>
            <person name="Auch B."/>
            <person name="Kono T."/>
            <person name="Mallez S."/>
            <person name="Becker A."/>
            <person name="Gohl D.M."/>
            <person name="Silverstein K.A.T."/>
            <person name="Koren S."/>
            <person name="Bechman K.B."/>
            <person name="Herman A."/>
            <person name="Abrahante J.E."/>
            <person name="Garbe J."/>
        </authorList>
    </citation>
    <scope>NUCLEOTIDE SEQUENCE</scope>
    <source>
        <strain evidence="2">Duluth1</strain>
        <tissue evidence="2">Whole animal</tissue>
    </source>
</reference>
<proteinExistence type="predicted"/>
<name>A0A9D4FAE7_DREPO</name>
<dbReference type="Proteomes" id="UP000828390">
    <property type="component" value="Unassembled WGS sequence"/>
</dbReference>
<protein>
    <submittedName>
        <fullName evidence="2">Uncharacterized protein</fullName>
    </submittedName>
</protein>
<gene>
    <name evidence="2" type="ORF">DPMN_148723</name>
</gene>
<feature type="compositionally biased region" description="Low complexity" evidence="1">
    <location>
        <begin position="30"/>
        <end position="43"/>
    </location>
</feature>
<evidence type="ECO:0000256" key="1">
    <source>
        <dbReference type="SAM" id="MobiDB-lite"/>
    </source>
</evidence>
<sequence>MTFVNENKEQDNDSASKSQEITSSAPIAGAATSAPLPLAPASTQEEKQQTPTSTPTRNFRSVSVESFLLENENLNTRKKTDNDIRLFKTFLNNHKNQARTIENIRPQELNPLVCEFLLV</sequence>
<organism evidence="2 3">
    <name type="scientific">Dreissena polymorpha</name>
    <name type="common">Zebra mussel</name>
    <name type="synonym">Mytilus polymorpha</name>
    <dbReference type="NCBI Taxonomy" id="45954"/>
    <lineage>
        <taxon>Eukaryota</taxon>
        <taxon>Metazoa</taxon>
        <taxon>Spiralia</taxon>
        <taxon>Lophotrochozoa</taxon>
        <taxon>Mollusca</taxon>
        <taxon>Bivalvia</taxon>
        <taxon>Autobranchia</taxon>
        <taxon>Heteroconchia</taxon>
        <taxon>Euheterodonta</taxon>
        <taxon>Imparidentia</taxon>
        <taxon>Neoheterodontei</taxon>
        <taxon>Myida</taxon>
        <taxon>Dreissenoidea</taxon>
        <taxon>Dreissenidae</taxon>
        <taxon>Dreissena</taxon>
    </lineage>
</organism>
<evidence type="ECO:0000313" key="3">
    <source>
        <dbReference type="Proteomes" id="UP000828390"/>
    </source>
</evidence>